<dbReference type="EMBL" id="CP086714">
    <property type="protein sequence ID" value="WOO78158.1"/>
    <property type="molecule type" value="Genomic_DNA"/>
</dbReference>
<evidence type="ECO:0000256" key="1">
    <source>
        <dbReference type="SAM" id="MobiDB-lite"/>
    </source>
</evidence>
<feature type="region of interest" description="Disordered" evidence="1">
    <location>
        <begin position="141"/>
        <end position="287"/>
    </location>
</feature>
<proteinExistence type="predicted"/>
<keyword evidence="4" id="KW-1185">Reference proteome</keyword>
<protein>
    <submittedName>
        <fullName evidence="3">Dynactin subunit 1</fullName>
    </submittedName>
</protein>
<dbReference type="Proteomes" id="UP000827549">
    <property type="component" value="Chromosome 1"/>
</dbReference>
<evidence type="ECO:0000256" key="2">
    <source>
        <dbReference type="SAM" id="SignalP"/>
    </source>
</evidence>
<keyword evidence="2" id="KW-0732">Signal</keyword>
<sequence length="377" mass="39969">MIVTPLLTLVYVVSAIAWTPDPSPSDRYPGITLDIDPWPPHQCSPMRFSWTHDGLTSLMFLVYDPYIGDSGMTWLYGGSFGIVGQSESPYTWNMPYGVGAIVRIQAEFGYFGDGHQWITQKLIVVNSTVINSPGASCITSPTHSGTIAPSTSTSEFLSTSQSQSHSESVTTTPPSVTTPKPSSTTTLKPSSTSKSKASTSMSTTTPKQSPSTVKPSKSTTTPSPKASSTSKSVTKSQPPTESPSVPSSSSTSPISSSSEAPSSSSLPPATTTSSGPSHPVPTEPTIHISAPGQFIRCQWSKIPYYAPGPTDGLTMVIILADGTRIDPLNEAWSGSYYFYLNTTSPFIAAAIYDNYGNYGFLNAQPITGDRTDCLAKA</sequence>
<feature type="chain" id="PRO_5042077374" evidence="2">
    <location>
        <begin position="18"/>
        <end position="377"/>
    </location>
</feature>
<organism evidence="3 4">
    <name type="scientific">Vanrija pseudolonga</name>
    <dbReference type="NCBI Taxonomy" id="143232"/>
    <lineage>
        <taxon>Eukaryota</taxon>
        <taxon>Fungi</taxon>
        <taxon>Dikarya</taxon>
        <taxon>Basidiomycota</taxon>
        <taxon>Agaricomycotina</taxon>
        <taxon>Tremellomycetes</taxon>
        <taxon>Trichosporonales</taxon>
        <taxon>Trichosporonaceae</taxon>
        <taxon>Vanrija</taxon>
    </lineage>
</organism>
<feature type="compositionally biased region" description="Low complexity" evidence="1">
    <location>
        <begin position="150"/>
        <end position="277"/>
    </location>
</feature>
<dbReference type="RefSeq" id="XP_062624190.1">
    <property type="nucleotide sequence ID" value="XM_062768206.1"/>
</dbReference>
<feature type="signal peptide" evidence="2">
    <location>
        <begin position="1"/>
        <end position="17"/>
    </location>
</feature>
<accession>A0AAF0Y7B1</accession>
<evidence type="ECO:0000313" key="4">
    <source>
        <dbReference type="Proteomes" id="UP000827549"/>
    </source>
</evidence>
<evidence type="ECO:0000313" key="3">
    <source>
        <dbReference type="EMBL" id="WOO78158.1"/>
    </source>
</evidence>
<gene>
    <name evidence="3" type="primary">DCTN1</name>
    <name evidence="3" type="ORF">LOC62_01G001708</name>
</gene>
<reference evidence="3" key="1">
    <citation type="submission" date="2023-10" db="EMBL/GenBank/DDBJ databases">
        <authorList>
            <person name="Noh H."/>
        </authorList>
    </citation>
    <scope>NUCLEOTIDE SEQUENCE</scope>
    <source>
        <strain evidence="3">DUCC4014</strain>
    </source>
</reference>
<name>A0AAF0Y7B1_9TREE</name>
<dbReference type="GeneID" id="87804963"/>
<dbReference type="AlphaFoldDB" id="A0AAF0Y7B1"/>